<name>A0ABR6YAG9_9BURK</name>
<feature type="domain" description="DUF4214" evidence="2">
    <location>
        <begin position="164"/>
        <end position="220"/>
    </location>
</feature>
<keyword evidence="4" id="KW-1185">Reference proteome</keyword>
<dbReference type="SUPFAM" id="SSF46626">
    <property type="entry name" value="Cytochrome c"/>
    <property type="match status" value="1"/>
</dbReference>
<gene>
    <name evidence="3" type="ORF">H8K55_06055</name>
</gene>
<reference evidence="3 4" key="1">
    <citation type="submission" date="2020-08" db="EMBL/GenBank/DDBJ databases">
        <title>Novel species isolated from subtropical streams in China.</title>
        <authorList>
            <person name="Lu H."/>
        </authorList>
    </citation>
    <scope>NUCLEOTIDE SEQUENCE [LARGE SCALE GENOMIC DNA]</scope>
    <source>
        <strain evidence="3 4">LX15W</strain>
    </source>
</reference>
<dbReference type="Proteomes" id="UP000624279">
    <property type="component" value="Unassembled WGS sequence"/>
</dbReference>
<dbReference type="Pfam" id="PF13946">
    <property type="entry name" value="DUF4214"/>
    <property type="match status" value="1"/>
</dbReference>
<evidence type="ECO:0000313" key="4">
    <source>
        <dbReference type="Proteomes" id="UP000624279"/>
    </source>
</evidence>
<feature type="chain" id="PRO_5047091246" evidence="1">
    <location>
        <begin position="26"/>
        <end position="373"/>
    </location>
</feature>
<evidence type="ECO:0000256" key="1">
    <source>
        <dbReference type="SAM" id="SignalP"/>
    </source>
</evidence>
<protein>
    <submittedName>
        <fullName evidence="3">DUF4214 domain-containing protein</fullName>
    </submittedName>
</protein>
<dbReference type="PROSITE" id="PS51257">
    <property type="entry name" value="PROKAR_LIPOPROTEIN"/>
    <property type="match status" value="1"/>
</dbReference>
<organism evidence="3 4">
    <name type="scientific">Undibacterium flavidum</name>
    <dbReference type="NCBI Taxonomy" id="2762297"/>
    <lineage>
        <taxon>Bacteria</taxon>
        <taxon>Pseudomonadati</taxon>
        <taxon>Pseudomonadota</taxon>
        <taxon>Betaproteobacteria</taxon>
        <taxon>Burkholderiales</taxon>
        <taxon>Oxalobacteraceae</taxon>
        <taxon>Undibacterium</taxon>
    </lineage>
</organism>
<proteinExistence type="predicted"/>
<keyword evidence="1" id="KW-0732">Signal</keyword>
<dbReference type="RefSeq" id="WP_186941172.1">
    <property type="nucleotide sequence ID" value="NZ_JACOGA010000004.1"/>
</dbReference>
<dbReference type="EMBL" id="JACOGA010000004">
    <property type="protein sequence ID" value="MBC3873144.1"/>
    <property type="molecule type" value="Genomic_DNA"/>
</dbReference>
<sequence length="373" mass="39791">MRFPTLLQFPRLFLCLLSVSIIGCGGNPEFATKDTPKAMSATPAAAPATVATFAGIRNAYKISKTSTGFSVKELSGAGTTVNLSGQTSAKFADVTVNLLVGDKSKTIPAASLKTLIELYIAFFNRVPDADGMSYWIDQIKAGVNVDQLSASFYDAAVQFTALTGYSATMSNEQFVRIIYQNVLGRSGATAPPDADVAYWAGELASGKPKGFLVATMLNSAHTFANDPEWGWVPQLLDNKVTVGTFFAIQQGLNYNTSEESISKGMDIAKAVTSTDISLAKTKIGMTDVLFDLTAAISNSEFEKVQSIINAHCLTCHSTQRTEGGIALHTADLIRRNADALYIMTVVTRAMPQDGVLSADEIATISAWYLAGAK</sequence>
<comment type="caution">
    <text evidence="3">The sequence shown here is derived from an EMBL/GenBank/DDBJ whole genome shotgun (WGS) entry which is preliminary data.</text>
</comment>
<evidence type="ECO:0000259" key="2">
    <source>
        <dbReference type="Pfam" id="PF13946"/>
    </source>
</evidence>
<accession>A0ABR6YAG9</accession>
<evidence type="ECO:0000313" key="3">
    <source>
        <dbReference type="EMBL" id="MBC3873144.1"/>
    </source>
</evidence>
<dbReference type="InterPro" id="IPR025282">
    <property type="entry name" value="DUF4214"/>
</dbReference>
<feature type="signal peptide" evidence="1">
    <location>
        <begin position="1"/>
        <end position="25"/>
    </location>
</feature>
<dbReference type="InterPro" id="IPR036909">
    <property type="entry name" value="Cyt_c-like_dom_sf"/>
</dbReference>